<dbReference type="InterPro" id="IPR012336">
    <property type="entry name" value="Thioredoxin-like_fold"/>
</dbReference>
<dbReference type="AlphaFoldDB" id="A0A450TK81"/>
<dbReference type="Gene3D" id="3.40.30.10">
    <property type="entry name" value="Glutaredoxin"/>
    <property type="match status" value="1"/>
</dbReference>
<dbReference type="CDD" id="cd02951">
    <property type="entry name" value="SoxW"/>
    <property type="match status" value="1"/>
</dbReference>
<proteinExistence type="predicted"/>
<gene>
    <name evidence="2" type="ORF">BECKFW1821B_GA0114236_11378</name>
</gene>
<evidence type="ECO:0000259" key="1">
    <source>
        <dbReference type="Pfam" id="PF13098"/>
    </source>
</evidence>
<feature type="domain" description="Thioredoxin-like fold" evidence="1">
    <location>
        <begin position="77"/>
        <end position="161"/>
    </location>
</feature>
<sequence length="224" mass="25821">MDKSIEPLPQAIMNTWKKILSGTLLFLGLVLSAGVFGQGTPERTTDKILPIIGDDGLYKQAWFLDSFLELRDDLAEAKSEGKRFVIFWEQKGCPYCKKVHTVNLAIPEINRYVAGHFTVLQLNLWGDRQVTDFDGEVLAEKDLARKWGVVFTPTLHFFVEEHELKAGESGRGQWAATMPGYFRPFHFMRMFEYVYDRHYDGLHFQKYVTETAERMRAGGQEIDM</sequence>
<accession>A0A450TK81</accession>
<dbReference type="SUPFAM" id="SSF52833">
    <property type="entry name" value="Thioredoxin-like"/>
    <property type="match status" value="1"/>
</dbReference>
<reference evidence="2" key="1">
    <citation type="submission" date="2019-02" db="EMBL/GenBank/DDBJ databases">
        <authorList>
            <person name="Gruber-Vodicka R. H."/>
            <person name="Seah K. B. B."/>
        </authorList>
    </citation>
    <scope>NUCLEOTIDE SEQUENCE</scope>
    <source>
        <strain evidence="2">BECK_BZ106</strain>
    </source>
</reference>
<protein>
    <submittedName>
        <fullName evidence="2">Thioredoxin-related protein</fullName>
    </submittedName>
</protein>
<dbReference type="InterPro" id="IPR036249">
    <property type="entry name" value="Thioredoxin-like_sf"/>
</dbReference>
<dbReference type="Pfam" id="PF13098">
    <property type="entry name" value="Thioredoxin_2"/>
    <property type="match status" value="1"/>
</dbReference>
<evidence type="ECO:0000313" key="2">
    <source>
        <dbReference type="EMBL" id="VFJ67937.1"/>
    </source>
</evidence>
<dbReference type="EMBL" id="CAADFD010000137">
    <property type="protein sequence ID" value="VFJ67937.1"/>
    <property type="molecule type" value="Genomic_DNA"/>
</dbReference>
<dbReference type="InterPro" id="IPR041737">
    <property type="entry name" value="SoxW"/>
</dbReference>
<name>A0A450TK81_9GAMM</name>
<organism evidence="2">
    <name type="scientific">Candidatus Kentrum sp. FW</name>
    <dbReference type="NCBI Taxonomy" id="2126338"/>
    <lineage>
        <taxon>Bacteria</taxon>
        <taxon>Pseudomonadati</taxon>
        <taxon>Pseudomonadota</taxon>
        <taxon>Gammaproteobacteria</taxon>
        <taxon>Candidatus Kentrum</taxon>
    </lineage>
</organism>